<dbReference type="RefSeq" id="WP_146173964.1">
    <property type="nucleotide sequence ID" value="NZ_PYAX01000009.1"/>
</dbReference>
<name>A0A2P8I521_SACCR</name>
<dbReference type="EMBL" id="PYAX01000009">
    <property type="protein sequence ID" value="PSL53548.1"/>
    <property type="molecule type" value="Genomic_DNA"/>
</dbReference>
<reference evidence="1 2" key="1">
    <citation type="submission" date="2018-03" db="EMBL/GenBank/DDBJ databases">
        <title>Genomic Encyclopedia of Type Strains, Phase III (KMG-III): the genomes of soil and plant-associated and newly described type strains.</title>
        <authorList>
            <person name="Whitman W."/>
        </authorList>
    </citation>
    <scope>NUCLEOTIDE SEQUENCE [LARGE SCALE GENOMIC DNA]</scope>
    <source>
        <strain evidence="1 2">CGMCC 4.7097</strain>
    </source>
</reference>
<evidence type="ECO:0000313" key="1">
    <source>
        <dbReference type="EMBL" id="PSL53548.1"/>
    </source>
</evidence>
<dbReference type="Proteomes" id="UP000241118">
    <property type="component" value="Unassembled WGS sequence"/>
</dbReference>
<dbReference type="OrthoDB" id="4759758at2"/>
<organism evidence="1 2">
    <name type="scientific">Saccharothrix carnea</name>
    <dbReference type="NCBI Taxonomy" id="1280637"/>
    <lineage>
        <taxon>Bacteria</taxon>
        <taxon>Bacillati</taxon>
        <taxon>Actinomycetota</taxon>
        <taxon>Actinomycetes</taxon>
        <taxon>Pseudonocardiales</taxon>
        <taxon>Pseudonocardiaceae</taxon>
        <taxon>Saccharothrix</taxon>
    </lineage>
</organism>
<sequence length="163" mass="17918">MLRDIPHRDAVQQLYLNDAETLDLRALAATPRVRELSINRAGHVDLRLPETVEGLKLDARHADLSVLSGHPALWDLTVKNLPVRVADLARLPALSYLDLSETEVDDVPALADLGLRALTLDADQWAQLRAAGRLPEDLAAARRAGQARLAELVDWSGWVTSAR</sequence>
<evidence type="ECO:0008006" key="3">
    <source>
        <dbReference type="Google" id="ProtNLM"/>
    </source>
</evidence>
<dbReference type="AlphaFoldDB" id="A0A2P8I521"/>
<gene>
    <name evidence="1" type="ORF">B0I31_109338</name>
</gene>
<dbReference type="InterPro" id="IPR032675">
    <property type="entry name" value="LRR_dom_sf"/>
</dbReference>
<evidence type="ECO:0000313" key="2">
    <source>
        <dbReference type="Proteomes" id="UP000241118"/>
    </source>
</evidence>
<keyword evidence="2" id="KW-1185">Reference proteome</keyword>
<dbReference type="Gene3D" id="3.80.10.10">
    <property type="entry name" value="Ribonuclease Inhibitor"/>
    <property type="match status" value="1"/>
</dbReference>
<accession>A0A2P8I521</accession>
<protein>
    <recommendedName>
        <fullName evidence="3">Leucine rich repeat (LRR) protein</fullName>
    </recommendedName>
</protein>
<comment type="caution">
    <text evidence="1">The sequence shown here is derived from an EMBL/GenBank/DDBJ whole genome shotgun (WGS) entry which is preliminary data.</text>
</comment>
<proteinExistence type="predicted"/>